<feature type="transmembrane region" description="Helical" evidence="5">
    <location>
        <begin position="901"/>
        <end position="920"/>
    </location>
</feature>
<dbReference type="GO" id="GO:0008270">
    <property type="term" value="F:zinc ion binding"/>
    <property type="evidence" value="ECO:0007669"/>
    <property type="project" value="UniProtKB-KW"/>
</dbReference>
<evidence type="ECO:0000259" key="7">
    <source>
        <dbReference type="PROSITE" id="PS50404"/>
    </source>
</evidence>
<keyword evidence="5" id="KW-1133">Transmembrane helix</keyword>
<dbReference type="Gene3D" id="2.130.10.30">
    <property type="entry name" value="Regulator of chromosome condensation 1/beta-lactamase-inhibitor protein II"/>
    <property type="match status" value="3"/>
</dbReference>
<dbReference type="InterPro" id="IPR013083">
    <property type="entry name" value="Znf_RING/FYVE/PHD"/>
</dbReference>
<feature type="domain" description="RING-type" evidence="6">
    <location>
        <begin position="618"/>
        <end position="655"/>
    </location>
</feature>
<dbReference type="InterPro" id="IPR010987">
    <property type="entry name" value="Glutathione-S-Trfase_C-like"/>
</dbReference>
<dbReference type="InterPro" id="IPR001841">
    <property type="entry name" value="Znf_RING"/>
</dbReference>
<dbReference type="SUPFAM" id="SSF50985">
    <property type="entry name" value="RCC1/BLIP-II"/>
    <property type="match status" value="2"/>
</dbReference>
<dbReference type="HAMAP" id="MF_00163">
    <property type="entry name" value="Pep_deformylase"/>
    <property type="match status" value="1"/>
</dbReference>
<evidence type="ECO:0000256" key="4">
    <source>
        <dbReference type="SAM" id="MobiDB-lite"/>
    </source>
</evidence>
<dbReference type="PROSITE" id="PS50405">
    <property type="entry name" value="GST_CTER"/>
    <property type="match status" value="1"/>
</dbReference>
<evidence type="ECO:0000259" key="6">
    <source>
        <dbReference type="PROSITE" id="PS50089"/>
    </source>
</evidence>
<dbReference type="InterPro" id="IPR004045">
    <property type="entry name" value="Glutathione_S-Trfase_N"/>
</dbReference>
<dbReference type="InterPro" id="IPR050983">
    <property type="entry name" value="GST_Omega/HSP26"/>
</dbReference>
<evidence type="ECO:0000256" key="3">
    <source>
        <dbReference type="PROSITE-ProRule" id="PRU00175"/>
    </source>
</evidence>
<name>A0A1Q9F6G7_SYMMI</name>
<dbReference type="PANTHER" id="PTHR43968">
    <property type="match status" value="1"/>
</dbReference>
<feature type="transmembrane region" description="Helical" evidence="5">
    <location>
        <begin position="702"/>
        <end position="723"/>
    </location>
</feature>
<dbReference type="PROSITE" id="PS50089">
    <property type="entry name" value="ZF_RING_2"/>
    <property type="match status" value="1"/>
</dbReference>
<evidence type="ECO:0000313" key="10">
    <source>
        <dbReference type="Proteomes" id="UP000186817"/>
    </source>
</evidence>
<feature type="transmembrane region" description="Helical" evidence="5">
    <location>
        <begin position="735"/>
        <end position="756"/>
    </location>
</feature>
<protein>
    <recommendedName>
        <fullName evidence="2">peptide deformylase</fullName>
        <ecNumber evidence="2">3.5.1.88</ecNumber>
    </recommendedName>
</protein>
<dbReference type="PROSITE" id="PS50404">
    <property type="entry name" value="GST_NTER"/>
    <property type="match status" value="1"/>
</dbReference>
<feature type="transmembrane region" description="Helical" evidence="5">
    <location>
        <begin position="762"/>
        <end position="786"/>
    </location>
</feature>
<feature type="region of interest" description="Disordered" evidence="4">
    <location>
        <begin position="44"/>
        <end position="64"/>
    </location>
</feature>
<keyword evidence="5" id="KW-0472">Membrane</keyword>
<dbReference type="InterPro" id="IPR036249">
    <property type="entry name" value="Thioredoxin-like_sf"/>
</dbReference>
<dbReference type="PANTHER" id="PTHR43968:SF14">
    <property type="entry name" value="GLUTATHIONE S-TRANSFERASE"/>
    <property type="match status" value="1"/>
</dbReference>
<dbReference type="Pfam" id="PF13409">
    <property type="entry name" value="GST_N_2"/>
    <property type="match status" value="1"/>
</dbReference>
<feature type="transmembrane region" description="Helical" evidence="5">
    <location>
        <begin position="875"/>
        <end position="895"/>
    </location>
</feature>
<feature type="transmembrane region" description="Helical" evidence="5">
    <location>
        <begin position="559"/>
        <end position="592"/>
    </location>
</feature>
<comment type="caution">
    <text evidence="9">The sequence shown here is derived from an EMBL/GenBank/DDBJ whole genome shotgun (WGS) entry which is preliminary data.</text>
</comment>
<dbReference type="GO" id="GO:0042586">
    <property type="term" value="F:peptide deformylase activity"/>
    <property type="evidence" value="ECO:0007669"/>
    <property type="project" value="UniProtKB-EC"/>
</dbReference>
<feature type="transmembrane region" description="Helical" evidence="5">
    <location>
        <begin position="807"/>
        <end position="832"/>
    </location>
</feature>
<sequence>MGPWFLGETQTGVVTAPRPAARLAYYHDLRNNYLEMAKDSYKPLGGQKDIEDGEESSEASGSDDDGALAKLQGHLADARDGFVVSHKTALQVACWVTIWAAVAVYYRRSTLTEKGFSASLILCNVLFQVGSDMGSTVKNIYYGLIGQVIAWFVYWVFMGFFPEGYDGENTGVLYAALAVISLFTFGLIFLKIDETVRFWALISFTGGFAMNMVKPGVENEHSTGGFKLDYRGTAENGIILFVVAGVLSTLIFAIPPILSLDRGQKRVVIVLKKLKQNIQELNTYYARDTAGLDIVSIKENFALLTKELEEAEAYGQASWYESLGSSSRLLLTTKLTSLIRDLIETARPLFNIVAEEDFGPSHSAMMKHIKTPMTNVVDSTIRMVEMLIDACEDGSVSKDEKANLKAEIDKMPGLVDALQQKVKAAQGGVGNKKIQEEVLGEHYVVLTICYLAQMVQDQSKFFINYKGREGLMGCGNPLLGLFTYDKGDIRWAATATLCLLVNFFIGYRGWCDDAALEAYEANPTGEAPVCFINKYTAGLANINDYWMVRGRRVDIDVSVVLVVVVVIVVIVVVVVGAGVVMAVLLLSAALLMIAATNSQALRPEAPCRAMDIDAEHVCVVCLVGKPDVLFRPCGHVVCCSGCSPLLPRAACPYCNARIQDRRQCHANSFFIGRQHPLMQTGSTSLSDRNASWRWIDRWPRHAAIWACLVCLALTKVACSVAAAEDSNALAHLSRGIASGAQFVYKMGLMLYCHVLAPAPDLLWYVLVQICTVVASGMQFTYTMGLVPLYLHVLAPMPQLAWKASAELCYVITTGAHFVYRMGVVPFCVHVLAPTPQMLQYAMLQMSSGIASAAHFVYSIALVPLYSQVLSPTPEFLWYLLINVSTEVASGAAFVYKAGLVPFYSHILAPFPSRVILMSRYSGGTLKAALERVAAVVFASVVGQIGFVALGWCADFTRMLTVVVVFFVTWGFMYFTYDGSESSKGIAQRLAAITVSSLMSDCSDESGTAVTYSSSYHSLSEIILGVLVMTLFDTLFGDKPAATQAAEALEDAVEGYRKVFIRYFNGEIDDTQLSGALMSITVDVGLLSGKTATVKAGLDEEVGALQRRAQIALGVGRGRLVGSCGSVLDAFAPIKHAKLENGDVLMLQTQRTQVQASGQAFAAVLGDGSVVTWGNSAYGGDSSAVQDHLKNVQQIQVSGSAFAAILGDGSVVTWGNSADGGDSSAVQDQLKNVQQIQASGKAFAAILGDGSVVTWGNSAHGGDSTAVQDQLKNVRQIQASESAFAAILGDGSVVTWGNSAYGGDSSAVQDQLKNVQQIQVSGGAFAAILGDGSVATWVFSIFGGDSSAVQDHLKNVQQIQVSGNAFAAILGDGSVVTWGNSADGGDSSAVQDQLKNVQQIQASGKAFAAILGDGSVVTWGNSAHGGDSTAVQDQLKNVRQIQASESAFAAILGDGSVVTWGNSAYGGDSSAVQDQLKNVQQIQVSGGAFAAILGDGSVATWVFSIFGGDSSAVQDHLKNVQQIQASFQGFAAVLRDGSVVAWGPFGADSSAVQDHLKNVQQIQASRGAFAAILGDGSVVTWGGPDFGSDSSAVWGQLKNVQQIQASSHAFAAILGDGSVVTWGNSADGGDSSAVQDQLKNVQQIQASSSAFAAILDDGSVVTWGNAVHGGDSSAVQAEPQADLAEAKSAAGFAVMEPRFWRPTFNNTLYETVIAAYETFFAELNKISRVLEDDKGLLLDALPCYHRLKAQMFGILDQTTGFVVASIRRDGEELHRLATEKSMIEPTVIGMLVNDMNGQREEPKLKNRDGEMPVVADSRRSAVATMIQSLEKGMGTLQRACFPRLVDVAFEMCMKRRVFCRWPTCTWLAQGRCEGKVRSLSCRRRTSVDLDLKANAAIYYAMLECLCSRHCSLGNAEFCQAVRAAWPRGRLHLAAAGTCNKSASLGFVHPHAETSRSIVRWAVAMVRRLRPLLALLLAPVALAPLTPWAWLGPSPSLRPRLQRLPCRAQAAEKSDGSWEPKDKIYSNSIRSLPGSATAYRKVLPLGKAVIRKRAKFVKVERISREKSQNVAEELVSVMRGPNLPGRTFKGGFLTAPHLGTPSRLIVLEDPPAGVEALSETEQVEQGRPEPFPCKAVFNPQLRPASNATSVYWERDPSVPGYRALVERYNEVQVSGFDPSGSAVDFVARGWQARLFQQAADVLDGSIFIDRCVMRSLCHLDAHCSLVVINGMAMAISSYNLGYVVHIQLTAEVAASISLVSYPMVFSTFGEIRSLNVQRCRVDGTVEVQFFEEAAARALCHHIESHRGLLGLKSDSANADSAFLFGSAVSVPESAAPAGADRKLSAPDSFNVDDTCLASGQETRSSIIVGQVPKDCSAITFLEQLQLHNILDYINFFYMPVDKAKRRSCGYVFLDFRHPSDVLRFKSKLKKIGMGIGAAKSGRKLHVHFAHMQGWKELLERYSEPEYLFHPDTNERPQLFFRRILMLDRSKWVCPAPADELCPVHVNAEKTNCNDPLPSDCPPLGVTSGRRRPQLTDEELQAAISGGSRGLLGFLPSFIQPTALLVGSLILRLKADEVRDFSAPEVAAAAKELRDALDAGDNPLGVAAPQFGKNLRMVAIGESEEAIERLSTRARISEEHRPLKPTVLVNPVVTPKEGCAEAFFWERELLVNTDVFMVRHRLFVTLLAAIGVRKAFVGPRGTVTAAPSRVPMRFFGGGGGGGAVAVEDHAPSWADLQAALEAKSSKEEKEFRSKLSKGQVANAMANLRVFDKDSDSAKRVTLYRDTASWCPYCHKVWLLLEEKQIPYNVKRVNMACYGNKPPEFLALQPNGQIPVAVIDGEVLRSSDAIIERILRMNGASSEVDQSLDPFDDAQSTNLLRLERQLFSAWLGWLCRGGGRPDFERTLRKVEDTLSSRSSGPYFLGDRFSLVDIMYAPFIERAVASLAYFKGYNIRDRAAFPAINAWFDAMESRASYRAAKSDYYTHAHDLPPQLGGCNAEAGGKAARDDIDGHAWKLPLQADPIEPEWSWISSAEARREAAERLINNHEAVARFASRARSGPGFPPAWAELSDPNAKPAEKWISTMDVFLRHTVDMLLAGDAAAADRDDADPLRSASWEAAQKSMQSLKGEDRNDLAECLQYLQQRVGVPRDMSLNAARRLRGELGKLIAAL</sequence>
<comment type="similarity">
    <text evidence="1">Belongs to the polypeptide deformylase family.</text>
</comment>
<dbReference type="SFLD" id="SFLDS00019">
    <property type="entry name" value="Glutathione_Transferase_(cytos"/>
    <property type="match status" value="1"/>
</dbReference>
<dbReference type="EMBL" id="LSRX01000005">
    <property type="protein sequence ID" value="OLQ15288.1"/>
    <property type="molecule type" value="Genomic_DNA"/>
</dbReference>
<keyword evidence="5" id="KW-0812">Transmembrane</keyword>
<dbReference type="CDD" id="cd00570">
    <property type="entry name" value="GST_N_family"/>
    <property type="match status" value="1"/>
</dbReference>
<proteinExistence type="inferred from homology"/>
<feature type="transmembrane region" description="Helical" evidence="5">
    <location>
        <begin position="838"/>
        <end position="863"/>
    </location>
</feature>
<dbReference type="SUPFAM" id="SSF52833">
    <property type="entry name" value="Thioredoxin-like"/>
    <property type="match status" value="1"/>
</dbReference>
<dbReference type="Pfam" id="PF01327">
    <property type="entry name" value="Pep_deformylase"/>
    <property type="match status" value="2"/>
</dbReference>
<keyword evidence="3" id="KW-0863">Zinc-finger</keyword>
<dbReference type="InterPro" id="IPR036821">
    <property type="entry name" value="Peptide_deformylase_sf"/>
</dbReference>
<dbReference type="EC" id="3.5.1.88" evidence="2"/>
<dbReference type="SFLD" id="SFLDG00358">
    <property type="entry name" value="Main_(cytGST)"/>
    <property type="match status" value="1"/>
</dbReference>
<evidence type="ECO:0000256" key="2">
    <source>
        <dbReference type="ARBA" id="ARBA00012175"/>
    </source>
</evidence>
<feature type="transmembrane region" description="Helical" evidence="5">
    <location>
        <begin position="932"/>
        <end position="951"/>
    </location>
</feature>
<dbReference type="Pfam" id="PF13920">
    <property type="entry name" value="zf-C3HC4_3"/>
    <property type="match status" value="1"/>
</dbReference>
<dbReference type="Gene3D" id="3.30.40.10">
    <property type="entry name" value="Zinc/RING finger domain, C3HC4 (zinc finger)"/>
    <property type="match status" value="1"/>
</dbReference>
<organism evidence="9 10">
    <name type="scientific">Symbiodinium microadriaticum</name>
    <name type="common">Dinoflagellate</name>
    <name type="synonym">Zooxanthella microadriatica</name>
    <dbReference type="NCBI Taxonomy" id="2951"/>
    <lineage>
        <taxon>Eukaryota</taxon>
        <taxon>Sar</taxon>
        <taxon>Alveolata</taxon>
        <taxon>Dinophyceae</taxon>
        <taxon>Suessiales</taxon>
        <taxon>Symbiodiniaceae</taxon>
        <taxon>Symbiodinium</taxon>
    </lineage>
</organism>
<gene>
    <name evidence="9" type="primary">PDF1A</name>
    <name evidence="9" type="ORF">AK812_SmicGene470</name>
</gene>
<dbReference type="SUPFAM" id="SSF56420">
    <property type="entry name" value="Peptide deformylase"/>
    <property type="match status" value="2"/>
</dbReference>
<dbReference type="Proteomes" id="UP000186817">
    <property type="component" value="Unassembled WGS sequence"/>
</dbReference>
<feature type="transmembrane region" description="Helical" evidence="5">
    <location>
        <begin position="88"/>
        <end position="106"/>
    </location>
</feature>
<dbReference type="Gene3D" id="1.20.1050.10">
    <property type="match status" value="1"/>
</dbReference>
<dbReference type="InterPro" id="IPR036282">
    <property type="entry name" value="Glutathione-S-Trfase_C_sf"/>
</dbReference>
<dbReference type="Pfam" id="PF13410">
    <property type="entry name" value="GST_C_2"/>
    <property type="match status" value="1"/>
</dbReference>
<evidence type="ECO:0000256" key="5">
    <source>
        <dbReference type="SAM" id="Phobius"/>
    </source>
</evidence>
<feature type="transmembrane region" description="Helical" evidence="5">
    <location>
        <begin position="957"/>
        <end position="976"/>
    </location>
</feature>
<feature type="transmembrane region" description="Helical" evidence="5">
    <location>
        <begin position="237"/>
        <end position="258"/>
    </location>
</feature>
<feature type="domain" description="GST C-terminal" evidence="8">
    <location>
        <begin position="2853"/>
        <end position="2988"/>
    </location>
</feature>
<dbReference type="InterPro" id="IPR040079">
    <property type="entry name" value="Glutathione_S-Trfase"/>
</dbReference>
<keyword evidence="3" id="KW-0479">Metal-binding</keyword>
<dbReference type="GO" id="GO:0005737">
    <property type="term" value="C:cytoplasm"/>
    <property type="evidence" value="ECO:0007669"/>
    <property type="project" value="TreeGrafter"/>
</dbReference>
<dbReference type="SUPFAM" id="SSF47616">
    <property type="entry name" value="GST C-terminal domain-like"/>
    <property type="match status" value="1"/>
</dbReference>
<accession>A0A1Q9F6G7</accession>
<evidence type="ECO:0000256" key="1">
    <source>
        <dbReference type="ARBA" id="ARBA00010759"/>
    </source>
</evidence>
<dbReference type="InterPro" id="IPR009091">
    <property type="entry name" value="RCC1/BLIP-II"/>
</dbReference>
<keyword evidence="10" id="KW-1185">Reference proteome</keyword>
<feature type="transmembrane region" description="Helical" evidence="5">
    <location>
        <begin position="197"/>
        <end position="217"/>
    </location>
</feature>
<dbReference type="Gene3D" id="3.90.45.10">
    <property type="entry name" value="Peptide deformylase"/>
    <property type="match status" value="2"/>
</dbReference>
<feature type="domain" description="GST N-terminal" evidence="7">
    <location>
        <begin position="2777"/>
        <end position="2858"/>
    </location>
</feature>
<feature type="transmembrane region" description="Helical" evidence="5">
    <location>
        <begin position="140"/>
        <end position="160"/>
    </location>
</feature>
<evidence type="ECO:0000259" key="8">
    <source>
        <dbReference type="PROSITE" id="PS50405"/>
    </source>
</evidence>
<dbReference type="InterPro" id="IPR023635">
    <property type="entry name" value="Peptide_deformylase"/>
</dbReference>
<reference evidence="9 10" key="1">
    <citation type="submission" date="2016-02" db="EMBL/GenBank/DDBJ databases">
        <title>Genome analysis of coral dinoflagellate symbionts highlights evolutionary adaptations to a symbiotic lifestyle.</title>
        <authorList>
            <person name="Aranda M."/>
            <person name="Li Y."/>
            <person name="Liew Y.J."/>
            <person name="Baumgarten S."/>
            <person name="Simakov O."/>
            <person name="Wilson M."/>
            <person name="Piel J."/>
            <person name="Ashoor H."/>
            <person name="Bougouffa S."/>
            <person name="Bajic V.B."/>
            <person name="Ryu T."/>
            <person name="Ravasi T."/>
            <person name="Bayer T."/>
            <person name="Micklem G."/>
            <person name="Kim H."/>
            <person name="Bhak J."/>
            <person name="Lajeunesse T.C."/>
            <person name="Voolstra C.R."/>
        </authorList>
    </citation>
    <scope>NUCLEOTIDE SEQUENCE [LARGE SCALE GENOMIC DNA]</scope>
    <source>
        <strain evidence="9 10">CCMP2467</strain>
    </source>
</reference>
<feature type="compositionally biased region" description="Acidic residues" evidence="4">
    <location>
        <begin position="51"/>
        <end position="64"/>
    </location>
</feature>
<feature type="transmembrane region" description="Helical" evidence="5">
    <location>
        <begin position="172"/>
        <end position="190"/>
    </location>
</feature>
<dbReference type="OrthoDB" id="431610at2759"/>
<dbReference type="Gene3D" id="3.40.30.10">
    <property type="entry name" value="Glutaredoxin"/>
    <property type="match status" value="1"/>
</dbReference>
<dbReference type="PROSITE" id="PS51354">
    <property type="entry name" value="GLUTAREDOXIN_2"/>
    <property type="match status" value="1"/>
</dbReference>
<evidence type="ECO:0000313" key="9">
    <source>
        <dbReference type="EMBL" id="OLQ15288.1"/>
    </source>
</evidence>
<keyword evidence="3" id="KW-0862">Zinc</keyword>